<dbReference type="AlphaFoldDB" id="A0A564II54"/>
<sequence>MRHGVAHPEEGVSKSDPGDGCRIMDALAGHRVFRPLVIRSGQIRFQQLQRLQRLTVREFGGQHGNIGFQRVGHCVQTTEGAQGLRHIHYQVSVDNRHIRGQCVVRQRIFLPGGIVGDHRKRRDLRSGAGSGGDRHHPGFDAHFREGVDTLADIHKAQRQLFEVGFRMLVHHPHDFRRIHRRSAAQGYDDVGLEGVSQLCTFAHDGQRRVGFHFKEDFGFDARRFQHGSDLIRVSVVEQEAVGDDQCALMAIGDHFIQRDGQRAAAEIDGFRKFMPQHIFSSLCHGFLVDQMFRPDVFRDRVTAPGAAAQGQGGRETKVIEIANAAVGGRGVNQDACGFHFFAKGHHPRGLVILVGIEAGGVADAAHIDQLHRFLHGVGEIFRPIHGQRRGELFMCKRLAVVDSFNFANQDFCIGRHADPGHFGNFNRRLPDNRRV</sequence>
<proteinExistence type="predicted"/>
<evidence type="ECO:0000313" key="2">
    <source>
        <dbReference type="EMBL" id="VUS45122.1"/>
    </source>
</evidence>
<name>A0A564II54_9ENTR</name>
<organism evidence="2 3">
    <name type="scientific">Klebsiella huaxiensis</name>
    <dbReference type="NCBI Taxonomy" id="2153354"/>
    <lineage>
        <taxon>Bacteria</taxon>
        <taxon>Pseudomonadati</taxon>
        <taxon>Pseudomonadota</taxon>
        <taxon>Gammaproteobacteria</taxon>
        <taxon>Enterobacterales</taxon>
        <taxon>Enterobacteriaceae</taxon>
        <taxon>Klebsiella/Raoultella group</taxon>
        <taxon>Klebsiella</taxon>
    </lineage>
</organism>
<reference evidence="2 3" key="1">
    <citation type="submission" date="2019-07" db="EMBL/GenBank/DDBJ databases">
        <authorList>
            <person name="Brisse S."/>
            <person name="Rodrigues C."/>
            <person name="Thorpe H."/>
        </authorList>
    </citation>
    <scope>NUCLEOTIDE SEQUENCE [LARGE SCALE GENOMIC DNA]</scope>
    <source>
        <strain evidence="2">SB6422</strain>
    </source>
</reference>
<gene>
    <name evidence="2" type="ORF">SB6422_05267</name>
</gene>
<dbReference type="EMBL" id="CABGGW010000011">
    <property type="protein sequence ID" value="VUS45122.1"/>
    <property type="molecule type" value="Genomic_DNA"/>
</dbReference>
<accession>A0A564II54</accession>
<protein>
    <submittedName>
        <fullName evidence="2">Uncharacterized protein</fullName>
    </submittedName>
</protein>
<evidence type="ECO:0000256" key="1">
    <source>
        <dbReference type="SAM" id="MobiDB-lite"/>
    </source>
</evidence>
<feature type="region of interest" description="Disordered" evidence="1">
    <location>
        <begin position="120"/>
        <end position="139"/>
    </location>
</feature>
<evidence type="ECO:0000313" key="3">
    <source>
        <dbReference type="Proteomes" id="UP000317374"/>
    </source>
</evidence>
<dbReference type="Proteomes" id="UP000317374">
    <property type="component" value="Unassembled WGS sequence"/>
</dbReference>